<keyword evidence="2" id="KW-0597">Phosphoprotein</keyword>
<dbReference type="Pfam" id="PF13581">
    <property type="entry name" value="HATPase_c_2"/>
    <property type="match status" value="1"/>
</dbReference>
<dbReference type="InterPro" id="IPR011006">
    <property type="entry name" value="CheY-like_superfamily"/>
</dbReference>
<evidence type="ECO:0000313" key="4">
    <source>
        <dbReference type="EMBL" id="MBB5873436.1"/>
    </source>
</evidence>
<feature type="modified residue" description="4-aspartylphosphate" evidence="2">
    <location>
        <position position="56"/>
    </location>
</feature>
<gene>
    <name evidence="4" type="ORF">F4553_006870</name>
</gene>
<dbReference type="InterPro" id="IPR001932">
    <property type="entry name" value="PPM-type_phosphatase-like_dom"/>
</dbReference>
<dbReference type="SMART" id="SM00387">
    <property type="entry name" value="HATPase_c"/>
    <property type="match status" value="1"/>
</dbReference>
<evidence type="ECO:0000256" key="1">
    <source>
        <dbReference type="ARBA" id="ARBA00022801"/>
    </source>
</evidence>
<dbReference type="Gene3D" id="3.30.565.10">
    <property type="entry name" value="Histidine kinase-like ATPase, C-terminal domain"/>
    <property type="match status" value="1"/>
</dbReference>
<dbReference type="PANTHER" id="PTHR43156">
    <property type="entry name" value="STAGE II SPORULATION PROTEIN E-RELATED"/>
    <property type="match status" value="1"/>
</dbReference>
<dbReference type="InterPro" id="IPR052016">
    <property type="entry name" value="Bact_Sigma-Reg"/>
</dbReference>
<keyword evidence="5" id="KW-1185">Reference proteome</keyword>
<dbReference type="EMBL" id="JACHMN010000003">
    <property type="protein sequence ID" value="MBB5873436.1"/>
    <property type="molecule type" value="Genomic_DNA"/>
</dbReference>
<dbReference type="InterPro" id="IPR036457">
    <property type="entry name" value="PPM-type-like_dom_sf"/>
</dbReference>
<feature type="domain" description="Response regulatory" evidence="3">
    <location>
        <begin position="7"/>
        <end position="124"/>
    </location>
</feature>
<dbReference type="SUPFAM" id="SSF55874">
    <property type="entry name" value="ATPase domain of HSP90 chaperone/DNA topoisomerase II/histidine kinase"/>
    <property type="match status" value="1"/>
</dbReference>
<proteinExistence type="predicted"/>
<dbReference type="PANTHER" id="PTHR43156:SF2">
    <property type="entry name" value="STAGE II SPORULATION PROTEIN E"/>
    <property type="match status" value="1"/>
</dbReference>
<keyword evidence="1" id="KW-0378">Hydrolase</keyword>
<dbReference type="RefSeq" id="WP_184844650.1">
    <property type="nucleotide sequence ID" value="NZ_JACHMN010000003.1"/>
</dbReference>
<dbReference type="SMART" id="SM00448">
    <property type="entry name" value="REC"/>
    <property type="match status" value="1"/>
</dbReference>
<evidence type="ECO:0000259" key="3">
    <source>
        <dbReference type="PROSITE" id="PS50110"/>
    </source>
</evidence>
<dbReference type="Pfam" id="PF00072">
    <property type="entry name" value="Response_reg"/>
    <property type="match status" value="1"/>
</dbReference>
<dbReference type="InterPro" id="IPR036890">
    <property type="entry name" value="HATPase_C_sf"/>
</dbReference>
<dbReference type="Gene3D" id="3.40.50.2300">
    <property type="match status" value="1"/>
</dbReference>
<dbReference type="SUPFAM" id="SSF52172">
    <property type="entry name" value="CheY-like"/>
    <property type="match status" value="1"/>
</dbReference>
<dbReference type="InterPro" id="IPR001789">
    <property type="entry name" value="Sig_transdc_resp-reg_receiver"/>
</dbReference>
<sequence length="667" mass="71480">MSADGNTILVVDDTPSKRYVLVSWLKRGGYTVVEAETGAQALDRFEQGDIDLVVLDVRLPDASGFEICQRIKEHPRFGTTPVIHVSAAAVESVDRTHGLSGGADGYLVEPINPDELLATIASVLRYYQARLQAERLAARLTSLVHVTADMGAATSQRRLLEQAARGGSEIFDSAVTIFTGDRDGAWIMATCAGRGEAAEVRPATMELGDEPIGITIRDEAADRWPALRTADAEVRVAAFHTRPEQPAVYVVMPSSASLTDSPVLTLFGQAIVAAIESQRLFASEHNLALTLQRSLLPRRVPRLSGFDLAVRYVPASDHAEIGGDFYEVTQQADRIVIAVGDVGGHSLHAATVMAELRHATRAYLIEGYSPATILDRLNILIGALLPGEIATMCVIAISWDTGEVLMSNAGHPPPMLHGADGARLLHGHGPLLGIHVRPATESSFTLAPGDTLVLYTDGLIERRGEILDIGLERLVAAAGTPEPDLEQYASRLLDELVPEVPSDDIALVAIRRRAIREAAPDQVFTHGYPPIEDVIPPAGAATFVVDTPSLSRLRQAMSAFGQENGLDVDGQDRLVLAANELLTNAIRHGGGGGRMWLWRDEAWFFCQVTDQGRGFTDLAAEAGAPQAGPRAMSGRGLWLVRQLMGRVLVRSGPSGTTVTAALPIPNA</sequence>
<dbReference type="Pfam" id="PF07228">
    <property type="entry name" value="SpoIIE"/>
    <property type="match status" value="1"/>
</dbReference>
<protein>
    <submittedName>
        <fullName evidence="4">CheY-like chemotaxis protein/anti-sigma regulatory factor (Ser/Thr protein kinase)</fullName>
    </submittedName>
</protein>
<reference evidence="4 5" key="1">
    <citation type="submission" date="2020-08" db="EMBL/GenBank/DDBJ databases">
        <title>Sequencing the genomes of 1000 actinobacteria strains.</title>
        <authorList>
            <person name="Klenk H.-P."/>
        </authorList>
    </citation>
    <scope>NUCLEOTIDE SEQUENCE [LARGE SCALE GENOMIC DNA]</scope>
    <source>
        <strain evidence="4 5">DSM 45362</strain>
    </source>
</reference>
<dbReference type="AlphaFoldDB" id="A0A841C0Q5"/>
<dbReference type="SUPFAM" id="SSF81606">
    <property type="entry name" value="PP2C-like"/>
    <property type="match status" value="1"/>
</dbReference>
<dbReference type="PROSITE" id="PS50110">
    <property type="entry name" value="RESPONSE_REGULATORY"/>
    <property type="match status" value="1"/>
</dbReference>
<dbReference type="GO" id="GO:0000160">
    <property type="term" value="P:phosphorelay signal transduction system"/>
    <property type="evidence" value="ECO:0007669"/>
    <property type="project" value="InterPro"/>
</dbReference>
<organism evidence="4 5">
    <name type="scientific">Allocatelliglobosispora scoriae</name>
    <dbReference type="NCBI Taxonomy" id="643052"/>
    <lineage>
        <taxon>Bacteria</taxon>
        <taxon>Bacillati</taxon>
        <taxon>Actinomycetota</taxon>
        <taxon>Actinomycetes</taxon>
        <taxon>Micromonosporales</taxon>
        <taxon>Micromonosporaceae</taxon>
        <taxon>Allocatelliglobosispora</taxon>
    </lineage>
</organism>
<dbReference type="InterPro" id="IPR003594">
    <property type="entry name" value="HATPase_dom"/>
</dbReference>
<dbReference type="Proteomes" id="UP000587527">
    <property type="component" value="Unassembled WGS sequence"/>
</dbReference>
<evidence type="ECO:0000313" key="5">
    <source>
        <dbReference type="Proteomes" id="UP000587527"/>
    </source>
</evidence>
<evidence type="ECO:0000256" key="2">
    <source>
        <dbReference type="PROSITE-ProRule" id="PRU00169"/>
    </source>
</evidence>
<dbReference type="Gene3D" id="3.60.40.10">
    <property type="entry name" value="PPM-type phosphatase domain"/>
    <property type="match status" value="1"/>
</dbReference>
<dbReference type="GO" id="GO:0016791">
    <property type="term" value="F:phosphatase activity"/>
    <property type="evidence" value="ECO:0007669"/>
    <property type="project" value="TreeGrafter"/>
</dbReference>
<dbReference type="CDD" id="cd16936">
    <property type="entry name" value="HATPase_RsbW-like"/>
    <property type="match status" value="1"/>
</dbReference>
<comment type="caution">
    <text evidence="4">The sequence shown here is derived from an EMBL/GenBank/DDBJ whole genome shotgun (WGS) entry which is preliminary data.</text>
</comment>
<dbReference type="SMART" id="SM00331">
    <property type="entry name" value="PP2C_SIG"/>
    <property type="match status" value="1"/>
</dbReference>
<accession>A0A841C0Q5</accession>
<name>A0A841C0Q5_9ACTN</name>